<dbReference type="Proteomes" id="UP001627154">
    <property type="component" value="Unassembled WGS sequence"/>
</dbReference>
<keyword evidence="1" id="KW-0175">Coiled coil</keyword>
<feature type="domain" description="DUF7041" evidence="3">
    <location>
        <begin position="80"/>
        <end position="165"/>
    </location>
</feature>
<feature type="compositionally biased region" description="Basic residues" evidence="2">
    <location>
        <begin position="274"/>
        <end position="292"/>
    </location>
</feature>
<evidence type="ECO:0000259" key="3">
    <source>
        <dbReference type="Pfam" id="PF23055"/>
    </source>
</evidence>
<dbReference type="AlphaFoldDB" id="A0ABD2X8P7"/>
<dbReference type="Pfam" id="PF23055">
    <property type="entry name" value="DUF7041"/>
    <property type="match status" value="1"/>
</dbReference>
<accession>A0ABD2X8P7</accession>
<feature type="coiled-coil region" evidence="1">
    <location>
        <begin position="10"/>
        <end position="37"/>
    </location>
</feature>
<feature type="region of interest" description="Disordered" evidence="2">
    <location>
        <begin position="272"/>
        <end position="295"/>
    </location>
</feature>
<proteinExistence type="predicted"/>
<gene>
    <name evidence="4" type="ORF">TKK_005058</name>
</gene>
<evidence type="ECO:0000313" key="5">
    <source>
        <dbReference type="Proteomes" id="UP001627154"/>
    </source>
</evidence>
<evidence type="ECO:0000313" key="4">
    <source>
        <dbReference type="EMBL" id="KAL3401692.1"/>
    </source>
</evidence>
<protein>
    <recommendedName>
        <fullName evidence="3">DUF7041 domain-containing protein</fullName>
    </recommendedName>
</protein>
<dbReference type="InterPro" id="IPR055469">
    <property type="entry name" value="DUF7041"/>
</dbReference>
<dbReference type="EMBL" id="JBJJXI010000043">
    <property type="protein sequence ID" value="KAL3401692.1"/>
    <property type="molecule type" value="Genomic_DNA"/>
</dbReference>
<evidence type="ECO:0000256" key="1">
    <source>
        <dbReference type="SAM" id="Coils"/>
    </source>
</evidence>
<comment type="caution">
    <text evidence="4">The sequence shown here is derived from an EMBL/GenBank/DDBJ whole genome shotgun (WGS) entry which is preliminary data.</text>
</comment>
<dbReference type="PANTHER" id="PTHR33327:SF3">
    <property type="entry name" value="RNA-DIRECTED DNA POLYMERASE"/>
    <property type="match status" value="1"/>
</dbReference>
<evidence type="ECO:0000256" key="2">
    <source>
        <dbReference type="SAM" id="MobiDB-lite"/>
    </source>
</evidence>
<organism evidence="4 5">
    <name type="scientific">Trichogramma kaykai</name>
    <dbReference type="NCBI Taxonomy" id="54128"/>
    <lineage>
        <taxon>Eukaryota</taxon>
        <taxon>Metazoa</taxon>
        <taxon>Ecdysozoa</taxon>
        <taxon>Arthropoda</taxon>
        <taxon>Hexapoda</taxon>
        <taxon>Insecta</taxon>
        <taxon>Pterygota</taxon>
        <taxon>Neoptera</taxon>
        <taxon>Endopterygota</taxon>
        <taxon>Hymenoptera</taxon>
        <taxon>Apocrita</taxon>
        <taxon>Proctotrupomorpha</taxon>
        <taxon>Chalcidoidea</taxon>
        <taxon>Trichogrammatidae</taxon>
        <taxon>Trichogramma</taxon>
    </lineage>
</organism>
<dbReference type="PANTHER" id="PTHR33327">
    <property type="entry name" value="ENDONUCLEASE"/>
    <property type="match status" value="1"/>
</dbReference>
<name>A0ABD2X8P7_9HYME</name>
<keyword evidence="5" id="KW-1185">Reference proteome</keyword>
<reference evidence="4 5" key="1">
    <citation type="journal article" date="2024" name="bioRxiv">
        <title>A reference genome for Trichogramma kaykai: A tiny desert-dwelling parasitoid wasp with competing sex-ratio distorters.</title>
        <authorList>
            <person name="Culotta J."/>
            <person name="Lindsey A.R."/>
        </authorList>
    </citation>
    <scope>NUCLEOTIDE SEQUENCE [LARGE SCALE GENOMIC DNA]</scope>
    <source>
        <strain evidence="4 5">KSX58</strain>
    </source>
</reference>
<sequence>MVLERDDDLRRNEQQQRLAEQQRIEQQRIEQQRIEQQHLEQQRLAIAAGGLADLQQRNVRRDDIPAGFGGPQVYRVAVRLPTFWLDKPAVRFAQAEAQFALGNITQEQTKYFHVISQLDLRAAAEVEDIITNPPADEPYTHLRQQLIGYLQRLSSSEEQRVRQLLHDEELGDRKPSQFLRHLKSLAGPTSMQPNLLRHLWLRRLPPHVQAILTTRPELSLEQLSDLGDKIVEITPVSAVHAIDNSAEQVVSTDLREVLTAVKNLSMEVNELRAGHRQNRQRSRSRHRNRSKSTSRNCDADKLCWYHFRFGSKAKKCEPPCKGNVEDSRQ</sequence>